<proteinExistence type="predicted"/>
<name>A0A8X6IT01_NEPPI</name>
<protein>
    <submittedName>
        <fullName evidence="1">Uncharacterized protein</fullName>
    </submittedName>
</protein>
<evidence type="ECO:0000313" key="1">
    <source>
        <dbReference type="EMBL" id="GFS58914.1"/>
    </source>
</evidence>
<dbReference type="Proteomes" id="UP000887013">
    <property type="component" value="Unassembled WGS sequence"/>
</dbReference>
<reference evidence="1" key="1">
    <citation type="submission" date="2020-08" db="EMBL/GenBank/DDBJ databases">
        <title>Multicomponent nature underlies the extraordinary mechanical properties of spider dragline silk.</title>
        <authorList>
            <person name="Kono N."/>
            <person name="Nakamura H."/>
            <person name="Mori M."/>
            <person name="Yoshida Y."/>
            <person name="Ohtoshi R."/>
            <person name="Malay A.D."/>
            <person name="Moran D.A.P."/>
            <person name="Tomita M."/>
            <person name="Numata K."/>
            <person name="Arakawa K."/>
        </authorList>
    </citation>
    <scope>NUCLEOTIDE SEQUENCE</scope>
</reference>
<sequence>MHDAKGNRSKDKRFEMVFEVIEVFSIGQVSLNPLNPRGALFQEKSTYITLSIDLEKKKKRLWSLPCLPPSFPLADKSAVCDKEGQFLTQ</sequence>
<evidence type="ECO:0000313" key="2">
    <source>
        <dbReference type="Proteomes" id="UP000887013"/>
    </source>
</evidence>
<organism evidence="1 2">
    <name type="scientific">Nephila pilipes</name>
    <name type="common">Giant wood spider</name>
    <name type="synonym">Nephila maculata</name>
    <dbReference type="NCBI Taxonomy" id="299642"/>
    <lineage>
        <taxon>Eukaryota</taxon>
        <taxon>Metazoa</taxon>
        <taxon>Ecdysozoa</taxon>
        <taxon>Arthropoda</taxon>
        <taxon>Chelicerata</taxon>
        <taxon>Arachnida</taxon>
        <taxon>Araneae</taxon>
        <taxon>Araneomorphae</taxon>
        <taxon>Entelegynae</taxon>
        <taxon>Araneoidea</taxon>
        <taxon>Nephilidae</taxon>
        <taxon>Nephila</taxon>
    </lineage>
</organism>
<gene>
    <name evidence="1" type="ORF">NPIL_211631</name>
</gene>
<dbReference type="AlphaFoldDB" id="A0A8X6IT01"/>
<keyword evidence="2" id="KW-1185">Reference proteome</keyword>
<dbReference type="EMBL" id="BMAW01047059">
    <property type="protein sequence ID" value="GFS58914.1"/>
    <property type="molecule type" value="Genomic_DNA"/>
</dbReference>
<accession>A0A8X6IT01</accession>
<comment type="caution">
    <text evidence="1">The sequence shown here is derived from an EMBL/GenBank/DDBJ whole genome shotgun (WGS) entry which is preliminary data.</text>
</comment>